<dbReference type="GO" id="GO:0016020">
    <property type="term" value="C:membrane"/>
    <property type="evidence" value="ECO:0007669"/>
    <property type="project" value="UniProtKB-SubCell"/>
</dbReference>
<dbReference type="PROSITE" id="PS00216">
    <property type="entry name" value="SUGAR_TRANSPORT_1"/>
    <property type="match status" value="1"/>
</dbReference>
<name>A0A7R9LT85_9ACAR</name>
<keyword evidence="2 6" id="KW-0812">Transmembrane</keyword>
<dbReference type="InterPro" id="IPR005828">
    <property type="entry name" value="MFS_sugar_transport-like"/>
</dbReference>
<organism evidence="8">
    <name type="scientific">Medioppia subpectinata</name>
    <dbReference type="NCBI Taxonomy" id="1979941"/>
    <lineage>
        <taxon>Eukaryota</taxon>
        <taxon>Metazoa</taxon>
        <taxon>Ecdysozoa</taxon>
        <taxon>Arthropoda</taxon>
        <taxon>Chelicerata</taxon>
        <taxon>Arachnida</taxon>
        <taxon>Acari</taxon>
        <taxon>Acariformes</taxon>
        <taxon>Sarcoptiformes</taxon>
        <taxon>Oribatida</taxon>
        <taxon>Brachypylina</taxon>
        <taxon>Oppioidea</taxon>
        <taxon>Oppiidae</taxon>
        <taxon>Medioppia</taxon>
    </lineage>
</organism>
<feature type="domain" description="Major facilitator superfamily (MFS) profile" evidence="7">
    <location>
        <begin position="1"/>
        <end position="181"/>
    </location>
</feature>
<dbReference type="EMBL" id="CAJPIZ010039975">
    <property type="protein sequence ID" value="CAG2121517.1"/>
    <property type="molecule type" value="Genomic_DNA"/>
</dbReference>
<dbReference type="PROSITE" id="PS50850">
    <property type="entry name" value="MFS"/>
    <property type="match status" value="1"/>
</dbReference>
<feature type="transmembrane region" description="Helical" evidence="6">
    <location>
        <begin position="25"/>
        <end position="44"/>
    </location>
</feature>
<dbReference type="AlphaFoldDB" id="A0A7R9LT85"/>
<keyword evidence="3 6" id="KW-1133">Transmembrane helix</keyword>
<evidence type="ECO:0000313" key="8">
    <source>
        <dbReference type="EMBL" id="CAD7647473.1"/>
    </source>
</evidence>
<evidence type="ECO:0000256" key="4">
    <source>
        <dbReference type="ARBA" id="ARBA00023136"/>
    </source>
</evidence>
<dbReference type="Pfam" id="PF00083">
    <property type="entry name" value="Sugar_tr"/>
    <property type="match status" value="1"/>
</dbReference>
<evidence type="ECO:0000256" key="2">
    <source>
        <dbReference type="ARBA" id="ARBA00022692"/>
    </source>
</evidence>
<dbReference type="InterPro" id="IPR050549">
    <property type="entry name" value="MFS_Trehalose_Transporter"/>
</dbReference>
<dbReference type="InterPro" id="IPR005829">
    <property type="entry name" value="Sugar_transporter_CS"/>
</dbReference>
<dbReference type="Proteomes" id="UP000759131">
    <property type="component" value="Unassembled WGS sequence"/>
</dbReference>
<evidence type="ECO:0000256" key="1">
    <source>
        <dbReference type="ARBA" id="ARBA00004141"/>
    </source>
</evidence>
<feature type="coiled-coil region" evidence="5">
    <location>
        <begin position="65"/>
        <end position="92"/>
    </location>
</feature>
<dbReference type="SUPFAM" id="SSF103473">
    <property type="entry name" value="MFS general substrate transporter"/>
    <property type="match status" value="1"/>
</dbReference>
<feature type="transmembrane region" description="Helical" evidence="6">
    <location>
        <begin position="148"/>
        <end position="168"/>
    </location>
</feature>
<sequence length="181" mass="20058">MTFTLGGTVGILLMNTLSLWVRWEYLGYGAIVPSVLLSGAMVFIPESPNWLMVKYGRCPRVVEALRQLRHRESDIEAELAELEAQVTALKAQKDSGFSAKMLRRQDVYKPLTIGLLLCFFQQFSGTNAVQFYMTGIFMDAGSSLQPEYAVIVVNTSMFVATLIGSPLVDRLGRKILLVVSG</sequence>
<dbReference type="PANTHER" id="PTHR48021:SF1">
    <property type="entry name" value="GH07001P-RELATED"/>
    <property type="match status" value="1"/>
</dbReference>
<keyword evidence="5" id="KW-0175">Coiled coil</keyword>
<gene>
    <name evidence="8" type="ORF">OSB1V03_LOCUS21463</name>
</gene>
<protein>
    <recommendedName>
        <fullName evidence="7">Major facilitator superfamily (MFS) profile domain-containing protein</fullName>
    </recommendedName>
</protein>
<dbReference type="EMBL" id="OC894550">
    <property type="protein sequence ID" value="CAD7647473.1"/>
    <property type="molecule type" value="Genomic_DNA"/>
</dbReference>
<feature type="non-terminal residue" evidence="8">
    <location>
        <position position="181"/>
    </location>
</feature>
<dbReference type="GO" id="GO:0022857">
    <property type="term" value="F:transmembrane transporter activity"/>
    <property type="evidence" value="ECO:0007669"/>
    <property type="project" value="InterPro"/>
</dbReference>
<keyword evidence="4 6" id="KW-0472">Membrane</keyword>
<accession>A0A7R9LT85</accession>
<comment type="subcellular location">
    <subcellularLocation>
        <location evidence="1">Membrane</location>
        <topology evidence="1">Multi-pass membrane protein</topology>
    </subcellularLocation>
</comment>
<evidence type="ECO:0000259" key="7">
    <source>
        <dbReference type="PROSITE" id="PS50850"/>
    </source>
</evidence>
<evidence type="ECO:0000313" key="9">
    <source>
        <dbReference type="Proteomes" id="UP000759131"/>
    </source>
</evidence>
<evidence type="ECO:0000256" key="3">
    <source>
        <dbReference type="ARBA" id="ARBA00022989"/>
    </source>
</evidence>
<dbReference type="Gene3D" id="1.20.1250.20">
    <property type="entry name" value="MFS general substrate transporter like domains"/>
    <property type="match status" value="1"/>
</dbReference>
<dbReference type="PANTHER" id="PTHR48021">
    <property type="match status" value="1"/>
</dbReference>
<evidence type="ECO:0000256" key="5">
    <source>
        <dbReference type="SAM" id="Coils"/>
    </source>
</evidence>
<dbReference type="InterPro" id="IPR020846">
    <property type="entry name" value="MFS_dom"/>
</dbReference>
<dbReference type="InterPro" id="IPR036259">
    <property type="entry name" value="MFS_trans_sf"/>
</dbReference>
<reference evidence="8" key="1">
    <citation type="submission" date="2020-11" db="EMBL/GenBank/DDBJ databases">
        <authorList>
            <person name="Tran Van P."/>
        </authorList>
    </citation>
    <scope>NUCLEOTIDE SEQUENCE</scope>
</reference>
<feature type="transmembrane region" description="Helical" evidence="6">
    <location>
        <begin position="111"/>
        <end position="133"/>
    </location>
</feature>
<proteinExistence type="predicted"/>
<evidence type="ECO:0000256" key="6">
    <source>
        <dbReference type="SAM" id="Phobius"/>
    </source>
</evidence>
<dbReference type="OrthoDB" id="6480153at2759"/>
<keyword evidence="9" id="KW-1185">Reference proteome</keyword>